<keyword evidence="1 2" id="KW-0533">Nickel</keyword>
<comment type="similarity">
    <text evidence="2">Belongs to the LarC family.</text>
</comment>
<accession>F8ABT7</accession>
<dbReference type="OrthoDB" id="9765625at2"/>
<dbReference type="PANTHER" id="PTHR36566">
    <property type="entry name" value="NICKEL INSERTION PROTEIN-RELATED"/>
    <property type="match status" value="1"/>
</dbReference>
<dbReference type="GO" id="GO:0016151">
    <property type="term" value="F:nickel cation binding"/>
    <property type="evidence" value="ECO:0007669"/>
    <property type="project" value="UniProtKB-UniRule"/>
</dbReference>
<reference evidence="4 5" key="2">
    <citation type="journal article" date="2012" name="Stand. Genomic Sci.">
        <title>Complete genome sequence of the thermophilic sulfate-reducing ocean bacterium Thermodesulfatator indicus type strain (CIR29812(T)).</title>
        <authorList>
            <person name="Anderson I."/>
            <person name="Saunders E."/>
            <person name="Lapidus A."/>
            <person name="Nolan M."/>
            <person name="Lucas S."/>
            <person name="Tice H."/>
            <person name="Del Rio T.G."/>
            <person name="Cheng J.F."/>
            <person name="Han C."/>
            <person name="Tapia R."/>
            <person name="Goodwin L.A."/>
            <person name="Pitluck S."/>
            <person name="Liolios K."/>
            <person name="Mavromatis K."/>
            <person name="Pagani I."/>
            <person name="Ivanova N."/>
            <person name="Mikhailova N."/>
            <person name="Pati A."/>
            <person name="Chen A."/>
            <person name="Palaniappan K."/>
            <person name="Land M."/>
            <person name="Hauser L."/>
            <person name="Jeffries C.D."/>
            <person name="Chang Y.J."/>
            <person name="Brambilla E.M."/>
            <person name="Rohde M."/>
            <person name="Spring S."/>
            <person name="Goker M."/>
            <person name="Detter J.C."/>
            <person name="Woyke T."/>
            <person name="Bristow J."/>
            <person name="Eisen J.A."/>
            <person name="Markowitz V."/>
            <person name="Hugenholtz P."/>
            <person name="Kyrpides N.C."/>
            <person name="Klenk H.P."/>
        </authorList>
    </citation>
    <scope>NUCLEOTIDE SEQUENCE [LARGE SCALE GENOMIC DNA]</scope>
    <source>
        <strain evidence="5">DSM 15286 / JCM 11887 / CIR29812</strain>
    </source>
</reference>
<dbReference type="PaxDb" id="667014-Thein_0663"/>
<dbReference type="KEGG" id="tid:Thein_0663"/>
<evidence type="ECO:0000256" key="2">
    <source>
        <dbReference type="HAMAP-Rule" id="MF_01074"/>
    </source>
</evidence>
<dbReference type="InParanoid" id="F8ABT7"/>
<dbReference type="HOGENOM" id="CLU_028523_2_1_0"/>
<reference evidence="5" key="1">
    <citation type="submission" date="2011-04" db="EMBL/GenBank/DDBJ databases">
        <title>The complete genome of Thermodesulfatator indicus DSM 15286.</title>
        <authorList>
            <person name="Lucas S."/>
            <person name="Copeland A."/>
            <person name="Lapidus A."/>
            <person name="Bruce D."/>
            <person name="Goodwin L."/>
            <person name="Pitluck S."/>
            <person name="Peters L."/>
            <person name="Kyrpides N."/>
            <person name="Mavromatis K."/>
            <person name="Pagani I."/>
            <person name="Ivanova N."/>
            <person name="Saunders L."/>
            <person name="Detter J.C."/>
            <person name="Tapia R."/>
            <person name="Han C."/>
            <person name="Land M."/>
            <person name="Hauser L."/>
            <person name="Markowitz V."/>
            <person name="Cheng J.-F."/>
            <person name="Hugenholtz P."/>
            <person name="Woyke T."/>
            <person name="Wu D."/>
            <person name="Spring S."/>
            <person name="Schroeder M."/>
            <person name="Brambilla E."/>
            <person name="Klenk H.-P."/>
            <person name="Eisen J.A."/>
        </authorList>
    </citation>
    <scope>NUCLEOTIDE SEQUENCE [LARGE SCALE GENOMIC DNA]</scope>
    <source>
        <strain evidence="5">DSM 15286 / JCM 11887 / CIR29812</strain>
    </source>
</reference>
<name>F8ABT7_THEID</name>
<dbReference type="GO" id="GO:0016829">
    <property type="term" value="F:lyase activity"/>
    <property type="evidence" value="ECO:0007669"/>
    <property type="project" value="UniProtKB-UniRule"/>
</dbReference>
<evidence type="ECO:0000313" key="5">
    <source>
        <dbReference type="Proteomes" id="UP000006793"/>
    </source>
</evidence>
<dbReference type="Gene3D" id="3.30.70.1380">
    <property type="entry name" value="Transcriptional regulatory protein pf0864 domain like"/>
    <property type="match status" value="1"/>
</dbReference>
<organism evidence="4 5">
    <name type="scientific">Thermodesulfatator indicus (strain DSM 15286 / JCM 11887 / CIR29812)</name>
    <dbReference type="NCBI Taxonomy" id="667014"/>
    <lineage>
        <taxon>Bacteria</taxon>
        <taxon>Pseudomonadati</taxon>
        <taxon>Thermodesulfobacteriota</taxon>
        <taxon>Thermodesulfobacteria</taxon>
        <taxon>Thermodesulfobacteriales</taxon>
        <taxon>Thermodesulfatatoraceae</taxon>
        <taxon>Thermodesulfatator</taxon>
    </lineage>
</organism>
<dbReference type="STRING" id="667014.Thein_0663"/>
<evidence type="ECO:0000256" key="1">
    <source>
        <dbReference type="ARBA" id="ARBA00022596"/>
    </source>
</evidence>
<dbReference type="HAMAP" id="MF_01074">
    <property type="entry name" value="LarC"/>
    <property type="match status" value="1"/>
</dbReference>
<proteinExistence type="inferred from homology"/>
<keyword evidence="2" id="KW-0456">Lyase</keyword>
<dbReference type="Pfam" id="PF01969">
    <property type="entry name" value="Ni_insertion"/>
    <property type="match status" value="1"/>
</dbReference>
<sequence length="390" mass="43550">MRLAYLDLIGGISGDMFLAALHGAGVPKEIFDETFARLPGKIYWQCEKVEVNGLKALRIKIDAYEKGSLPQKYHELISLVERLDFSESIKTQAKEILKIIFEAEAEAHGKPLEEIHLHELSAYDTLADIFGVLVGLDFLGIEGLFASEIPLGRAVIDTSHGKIPIPAPATINILKDLPVVGIPEEAETVTPTGAALLRVLVSNFGPLPSMVLEKIGVSTGTFIFKSRPNMLRFFLGKTENFEELICETLVEIETNIDDQSPEELAYVAEKILEAGALDVGFVPFYMKKGRPGIKFFILAKPNKVLSLTYLVLKETKTLGVRLKEVKRISCERQIEEVSTPWGKVRVKKAKFPCKDFKVEFEDLKNIAEQTNSSIKEIKRKIESYLSRKLT</sequence>
<evidence type="ECO:0000256" key="3">
    <source>
        <dbReference type="SAM" id="Coils"/>
    </source>
</evidence>
<evidence type="ECO:0000313" key="4">
    <source>
        <dbReference type="EMBL" id="AEH44543.1"/>
    </source>
</evidence>
<dbReference type="eggNOG" id="COG1641">
    <property type="taxonomic scope" value="Bacteria"/>
</dbReference>
<protein>
    <recommendedName>
        <fullName evidence="2">Putative nickel insertion protein</fullName>
    </recommendedName>
</protein>
<keyword evidence="3" id="KW-0175">Coiled coil</keyword>
<dbReference type="InterPro" id="IPR002822">
    <property type="entry name" value="Ni_insertion"/>
</dbReference>
<feature type="coiled-coil region" evidence="3">
    <location>
        <begin position="360"/>
        <end position="387"/>
    </location>
</feature>
<dbReference type="NCBIfam" id="TIGR00299">
    <property type="entry name" value="nickel pincer cofactor biosynthesis protein LarC"/>
    <property type="match status" value="1"/>
</dbReference>
<dbReference type="Proteomes" id="UP000006793">
    <property type="component" value="Chromosome"/>
</dbReference>
<gene>
    <name evidence="4" type="ordered locus">Thein_0663</name>
</gene>
<dbReference type="PANTHER" id="PTHR36566:SF1">
    <property type="entry name" value="PYRIDINIUM-3,5-BISTHIOCARBOXYLIC ACID MONONUCLEOTIDE NICKEL INSERTION PROTEIN"/>
    <property type="match status" value="1"/>
</dbReference>
<dbReference type="RefSeq" id="WP_013907288.1">
    <property type="nucleotide sequence ID" value="NC_015681.1"/>
</dbReference>
<dbReference type="EMBL" id="CP002683">
    <property type="protein sequence ID" value="AEH44543.1"/>
    <property type="molecule type" value="Genomic_DNA"/>
</dbReference>
<dbReference type="Gene3D" id="3.10.20.300">
    <property type="entry name" value="mk0293 like domain"/>
    <property type="match status" value="1"/>
</dbReference>
<keyword evidence="5" id="KW-1185">Reference proteome</keyword>
<dbReference type="AlphaFoldDB" id="F8ABT7"/>